<dbReference type="PANTHER" id="PTHR47235">
    <property type="entry name" value="BLR6548 PROTEIN"/>
    <property type="match status" value="1"/>
</dbReference>
<comment type="caution">
    <text evidence="5">The sequence shown here is derived from an EMBL/GenBank/DDBJ whole genome shotgun (WGS) entry which is preliminary data.</text>
</comment>
<feature type="domain" description="Leucine-binding protein" evidence="4">
    <location>
        <begin position="33"/>
        <end position="385"/>
    </location>
</feature>
<evidence type="ECO:0000256" key="2">
    <source>
        <dbReference type="ARBA" id="ARBA00022729"/>
    </source>
</evidence>
<feature type="signal peptide" evidence="3">
    <location>
        <begin position="1"/>
        <end position="24"/>
    </location>
</feature>
<evidence type="ECO:0000259" key="4">
    <source>
        <dbReference type="Pfam" id="PF13458"/>
    </source>
</evidence>
<name>A0A368Y3B3_9BURK</name>
<dbReference type="AlphaFoldDB" id="A0A368Y3B3"/>
<dbReference type="Gene3D" id="3.40.50.2300">
    <property type="match status" value="2"/>
</dbReference>
<dbReference type="SUPFAM" id="SSF53822">
    <property type="entry name" value="Periplasmic binding protein-like I"/>
    <property type="match status" value="1"/>
</dbReference>
<evidence type="ECO:0000313" key="6">
    <source>
        <dbReference type="Proteomes" id="UP000252884"/>
    </source>
</evidence>
<dbReference type="PANTHER" id="PTHR47235:SF1">
    <property type="entry name" value="BLR6548 PROTEIN"/>
    <property type="match status" value="1"/>
</dbReference>
<evidence type="ECO:0000256" key="1">
    <source>
        <dbReference type="ARBA" id="ARBA00010062"/>
    </source>
</evidence>
<organism evidence="5 6">
    <name type="scientific">Pseudorhodoferax soli</name>
    <dbReference type="NCBI Taxonomy" id="545864"/>
    <lineage>
        <taxon>Bacteria</taxon>
        <taxon>Pseudomonadati</taxon>
        <taxon>Pseudomonadota</taxon>
        <taxon>Betaproteobacteria</taxon>
        <taxon>Burkholderiales</taxon>
        <taxon>Comamonadaceae</taxon>
    </lineage>
</organism>
<dbReference type="Pfam" id="PF13458">
    <property type="entry name" value="Peripla_BP_6"/>
    <property type="match status" value="1"/>
</dbReference>
<dbReference type="EMBL" id="QPJK01000002">
    <property type="protein sequence ID" value="RCW74585.1"/>
    <property type="molecule type" value="Genomic_DNA"/>
</dbReference>
<keyword evidence="2 3" id="KW-0732">Signal</keyword>
<dbReference type="Proteomes" id="UP000252884">
    <property type="component" value="Unassembled WGS sequence"/>
</dbReference>
<protein>
    <submittedName>
        <fullName evidence="5">Amino acid/amide ABC transporter substrate-binding protein (HAAT family)</fullName>
    </submittedName>
</protein>
<evidence type="ECO:0000256" key="3">
    <source>
        <dbReference type="SAM" id="SignalP"/>
    </source>
</evidence>
<comment type="similarity">
    <text evidence="1">Belongs to the leucine-binding protein family.</text>
</comment>
<reference evidence="5 6" key="1">
    <citation type="submission" date="2018-07" db="EMBL/GenBank/DDBJ databases">
        <title>Genomic Encyclopedia of Type Strains, Phase IV (KMG-IV): sequencing the most valuable type-strain genomes for metagenomic binning, comparative biology and taxonomic classification.</title>
        <authorList>
            <person name="Goeker M."/>
        </authorList>
    </citation>
    <scope>NUCLEOTIDE SEQUENCE [LARGE SCALE GENOMIC DNA]</scope>
    <source>
        <strain evidence="5 6">DSM 21634</strain>
    </source>
</reference>
<dbReference type="RefSeq" id="WP_170168140.1">
    <property type="nucleotide sequence ID" value="NZ_QPJK01000002.1"/>
</dbReference>
<evidence type="ECO:0000313" key="5">
    <source>
        <dbReference type="EMBL" id="RCW74585.1"/>
    </source>
</evidence>
<keyword evidence="6" id="KW-1185">Reference proteome</keyword>
<gene>
    <name evidence="5" type="ORF">DES41_102908</name>
</gene>
<sequence>MRLRTSALSLGLSILAAWAAPAAAQTPGVTATEIKIGSTQPLSGPASAYGVVAASTEAYFTRLNEAGGIHGRKITWLPMDDAFTPAKTVEQTRKLVEQEGVFMIFAPQGTAASSSVTKYLNAKKVPQFFVNSGSHLFQNPKDLPWTVPYLPTYYGESRIYAKHILANKPDAKVGVLYQNDDFGRDYLRGIKAGLGDKAAKMVISEQGYEVSDPTVDSQIVALKSAGVDVVLLGSLSKQSSQAIRKMADLNWKPTIYMSYISANVSPTFTNAGLDKATGIITATAIKDPTDTRWANDKDYQDWLAWMKKYYPKGDLNNMSNVFAYIAANTLEHALRETGKDLTREGLLKTLSTLDYAAPMLTPGVKLTFSPNDYNPYKKLQMQRFDGTKWTLLGEPIGD</sequence>
<dbReference type="CDD" id="cd06343">
    <property type="entry name" value="PBP1_ABC_ligand_binding-like"/>
    <property type="match status" value="1"/>
</dbReference>
<feature type="chain" id="PRO_5016680151" evidence="3">
    <location>
        <begin position="25"/>
        <end position="398"/>
    </location>
</feature>
<accession>A0A368Y3B3</accession>
<dbReference type="InterPro" id="IPR028081">
    <property type="entry name" value="Leu-bd"/>
</dbReference>
<dbReference type="InterPro" id="IPR028082">
    <property type="entry name" value="Peripla_BP_I"/>
</dbReference>
<proteinExistence type="inferred from homology"/>